<dbReference type="Pfam" id="PF13894">
    <property type="entry name" value="zf-C2H2_4"/>
    <property type="match status" value="1"/>
</dbReference>
<dbReference type="FunFam" id="3.30.160.60:FF:000621">
    <property type="entry name" value="FLT3-interacting zinc finger 1"/>
    <property type="match status" value="1"/>
</dbReference>
<dbReference type="SMART" id="SM00868">
    <property type="entry name" value="zf-AD"/>
    <property type="match status" value="2"/>
</dbReference>
<dbReference type="AlphaFoldDB" id="A0A182K392"/>
<feature type="domain" description="C2H2-type" evidence="13">
    <location>
        <begin position="295"/>
        <end position="322"/>
    </location>
</feature>
<feature type="domain" description="C2H2-type" evidence="13">
    <location>
        <begin position="463"/>
        <end position="490"/>
    </location>
</feature>
<evidence type="ECO:0000256" key="4">
    <source>
        <dbReference type="ARBA" id="ARBA00022771"/>
    </source>
</evidence>
<evidence type="ECO:0000313" key="15">
    <source>
        <dbReference type="EnsemblMetazoa" id="ACHR005227-PA"/>
    </source>
</evidence>
<dbReference type="EnsemblMetazoa" id="ACHR005227-RA">
    <property type="protein sequence ID" value="ACHR005227-PA"/>
    <property type="gene ID" value="ACHR005227"/>
</dbReference>
<evidence type="ECO:0000256" key="3">
    <source>
        <dbReference type="ARBA" id="ARBA00022737"/>
    </source>
</evidence>
<keyword evidence="6" id="KW-0805">Transcription regulation</keyword>
<sequence>MEIVREKMRAEKLKKSQTCRFCLVQNVPLTSIFVVQDQNITTPLPLQIMSCVGIEVYREDGMPGVICENCRVLTNYCYQFKQMCNNANTQLKSFLTTGVWPKQLSLPKEIATLLPNVKPTSVPTTKAAVSAPVQTAGGEVVVKDKQKSPNIIKLSLADLKNFKQGQKLNVTNRTQPQTDQTSVTGDDETNESSRVPLMTSTPIVKRQGSDLANTASESHKPAKPVLQQSKGKKEQKSAPIQQESSGAQNGPLILNNLVQSVVSKVEEEFVSTGDGTVEMVVTYVPDEPATSDNVFPCSECPRTYPLKQLLDIHQLSHKRERKHLCDQCDKRFFSKYDLAKHITTHTGERPYVCVICRASFSRSSLLIRHQAKHHDEPKHICTLCERTFLTLEELKKHAENHEKSRPFKCSVCPKSFAYKQGLERHEVVHSEKLPYQCEHCDQSYLTAGKLSRHLATHAGERPYPCRLCNKSFLLSHHLSRHLRRHNATGQSEYKCSDCGELFNSLGDLVYHSAKHAMQSLTCPLCREPFDSVEAVTMHIRSHSEQKQHYACDYCDLMYTNEQKLGDHCLQHHANELAYELPDEKCGQWKGKEEIKDDVEATGDERNDFVMDYVHIEEEEIMDNDLFLDEGTSSPKSTSPAETKSATNSSKEARVNKVQANINTTATKSASSQPRNPPPVAVQSQEDAKMSRQQRMEEFFKRNQQAVEKRMAQQKLSDVLKSLPKGVTVKMESTEKQASTECDKTSASTATISTTETTPAPQKRGPGRPAKPKPVEAKDVKGVEKIVPKTEAPKAAAAPPKRSFLPAKTEKPAADGKRELKRSVSAMVISKERTKPSTVGQENATASTAKVAADVKPPSLAASKSSDSQSWMIKRTYAPKSETSQDTAAPVGKKRPAEKNGDDGEEAAPNKRPALGRKTLNPSMLRTVNKKEPMSSKPNVPGRASTVIGSASSATSITTSTSAATANNIVNVKNIPKADLIKRIPMEMNIGGKTIKVHKITKEEAIARANQLKGKQ</sequence>
<feature type="domain" description="C2H2-type" evidence="13">
    <location>
        <begin position="351"/>
        <end position="378"/>
    </location>
</feature>
<dbReference type="SUPFAM" id="SSF57716">
    <property type="entry name" value="Glucocorticoid receptor-like (DNA-binding domain)"/>
    <property type="match status" value="1"/>
</dbReference>
<evidence type="ECO:0000256" key="7">
    <source>
        <dbReference type="ARBA" id="ARBA00023125"/>
    </source>
</evidence>
<dbReference type="PANTHER" id="PTHR16515:SF49">
    <property type="entry name" value="GASTRULA ZINC FINGER PROTEIN XLCGF49.1-LIKE-RELATED"/>
    <property type="match status" value="1"/>
</dbReference>
<feature type="domain" description="C2H2-type" evidence="13">
    <location>
        <begin position="323"/>
        <end position="350"/>
    </location>
</feature>
<keyword evidence="16" id="KW-1185">Reference proteome</keyword>
<dbReference type="VEuPathDB" id="VectorBase:ACHR005227"/>
<evidence type="ECO:0000256" key="12">
    <source>
        <dbReference type="SAM" id="MobiDB-lite"/>
    </source>
</evidence>
<evidence type="ECO:0000256" key="8">
    <source>
        <dbReference type="ARBA" id="ARBA00023163"/>
    </source>
</evidence>
<keyword evidence="2 11" id="KW-0479">Metal-binding</keyword>
<dbReference type="FunFam" id="3.30.160.60:FF:000358">
    <property type="entry name" value="zinc finger protein 24"/>
    <property type="match status" value="1"/>
</dbReference>
<feature type="binding site" evidence="11">
    <location>
        <position position="22"/>
    </location>
    <ligand>
        <name>Zn(2+)</name>
        <dbReference type="ChEBI" id="CHEBI:29105"/>
    </ligand>
</feature>
<evidence type="ECO:0000256" key="9">
    <source>
        <dbReference type="ARBA" id="ARBA00023242"/>
    </source>
</evidence>
<comment type="subcellular location">
    <subcellularLocation>
        <location evidence="1">Nucleus</location>
    </subcellularLocation>
</comment>
<evidence type="ECO:0000256" key="6">
    <source>
        <dbReference type="ARBA" id="ARBA00023015"/>
    </source>
</evidence>
<keyword evidence="3" id="KW-0677">Repeat</keyword>
<keyword evidence="9" id="KW-0539">Nucleus</keyword>
<accession>A0A182K392</accession>
<dbReference type="STRING" id="43041.A0A182K392"/>
<feature type="compositionally biased region" description="Basic and acidic residues" evidence="12">
    <location>
        <begin position="772"/>
        <end position="791"/>
    </location>
</feature>
<dbReference type="InterPro" id="IPR013087">
    <property type="entry name" value="Znf_C2H2_type"/>
</dbReference>
<feature type="binding site" evidence="11">
    <location>
        <position position="70"/>
    </location>
    <ligand>
        <name>Zn(2+)</name>
        <dbReference type="ChEBI" id="CHEBI:29105"/>
    </ligand>
</feature>
<evidence type="ECO:0000259" key="14">
    <source>
        <dbReference type="PROSITE" id="PS51915"/>
    </source>
</evidence>
<dbReference type="PROSITE" id="PS50157">
    <property type="entry name" value="ZINC_FINGER_C2H2_2"/>
    <property type="match status" value="9"/>
</dbReference>
<dbReference type="FunFam" id="3.30.160.60:FF:000256">
    <property type="entry name" value="PLAG1 like zinc finger 2"/>
    <property type="match status" value="1"/>
</dbReference>
<proteinExistence type="predicted"/>
<feature type="compositionally biased region" description="Polar residues" evidence="12">
    <location>
        <begin position="835"/>
        <end position="847"/>
    </location>
</feature>
<feature type="domain" description="C2H2-type" evidence="13">
    <location>
        <begin position="407"/>
        <end position="434"/>
    </location>
</feature>
<feature type="domain" description="C2H2-type" evidence="13">
    <location>
        <begin position="520"/>
        <end position="547"/>
    </location>
</feature>
<evidence type="ECO:0000256" key="11">
    <source>
        <dbReference type="PROSITE-ProRule" id="PRU01263"/>
    </source>
</evidence>
<feature type="compositionally biased region" description="Basic and acidic residues" evidence="12">
    <location>
        <begin position="807"/>
        <end position="821"/>
    </location>
</feature>
<feature type="region of interest" description="Disordered" evidence="12">
    <location>
        <begin position="729"/>
        <end position="923"/>
    </location>
</feature>
<dbReference type="InterPro" id="IPR036236">
    <property type="entry name" value="Znf_C2H2_sf"/>
</dbReference>
<evidence type="ECO:0000256" key="5">
    <source>
        <dbReference type="ARBA" id="ARBA00022833"/>
    </source>
</evidence>
<feature type="region of interest" description="Disordered" evidence="12">
    <location>
        <begin position="621"/>
        <end position="690"/>
    </location>
</feature>
<dbReference type="Pfam" id="PF07776">
    <property type="entry name" value="zf-AD"/>
    <property type="match status" value="1"/>
</dbReference>
<evidence type="ECO:0000259" key="13">
    <source>
        <dbReference type="PROSITE" id="PS50157"/>
    </source>
</evidence>
<feature type="binding site" evidence="11">
    <location>
        <position position="67"/>
    </location>
    <ligand>
        <name>Zn(2+)</name>
        <dbReference type="ChEBI" id="CHEBI:29105"/>
    </ligand>
</feature>
<keyword evidence="4 10" id="KW-0863">Zinc-finger</keyword>
<feature type="domain" description="C2H2-type" evidence="13">
    <location>
        <begin position="435"/>
        <end position="462"/>
    </location>
</feature>
<dbReference type="GO" id="GO:0010468">
    <property type="term" value="P:regulation of gene expression"/>
    <property type="evidence" value="ECO:0007669"/>
    <property type="project" value="TreeGrafter"/>
</dbReference>
<evidence type="ECO:0000313" key="16">
    <source>
        <dbReference type="Proteomes" id="UP000075881"/>
    </source>
</evidence>
<dbReference type="FunFam" id="3.30.160.60:FF:000630">
    <property type="entry name" value="Zinc finger protein 180"/>
    <property type="match status" value="1"/>
</dbReference>
<feature type="region of interest" description="Disordered" evidence="12">
    <location>
        <begin position="167"/>
        <end position="251"/>
    </location>
</feature>
<reference evidence="15" key="2">
    <citation type="submission" date="2020-05" db="UniProtKB">
        <authorList>
            <consortium name="EnsemblMetazoa"/>
        </authorList>
    </citation>
    <scope>IDENTIFICATION</scope>
    <source>
        <strain evidence="15">ACHKN1017</strain>
    </source>
</reference>
<dbReference type="GO" id="GO:0005634">
    <property type="term" value="C:nucleus"/>
    <property type="evidence" value="ECO:0007669"/>
    <property type="project" value="UniProtKB-SubCell"/>
</dbReference>
<organism evidence="15 16">
    <name type="scientific">Anopheles christyi</name>
    <dbReference type="NCBI Taxonomy" id="43041"/>
    <lineage>
        <taxon>Eukaryota</taxon>
        <taxon>Metazoa</taxon>
        <taxon>Ecdysozoa</taxon>
        <taxon>Arthropoda</taxon>
        <taxon>Hexapoda</taxon>
        <taxon>Insecta</taxon>
        <taxon>Pterygota</taxon>
        <taxon>Neoptera</taxon>
        <taxon>Endopterygota</taxon>
        <taxon>Diptera</taxon>
        <taxon>Nematocera</taxon>
        <taxon>Culicoidea</taxon>
        <taxon>Culicidae</taxon>
        <taxon>Anophelinae</taxon>
        <taxon>Anopheles</taxon>
    </lineage>
</organism>
<feature type="domain" description="C2H2-type" evidence="13">
    <location>
        <begin position="379"/>
        <end position="406"/>
    </location>
</feature>
<keyword evidence="7" id="KW-0238">DNA-binding</keyword>
<feature type="compositionally biased region" description="Low complexity" evidence="12">
    <location>
        <begin position="744"/>
        <end position="767"/>
    </location>
</feature>
<evidence type="ECO:0000256" key="2">
    <source>
        <dbReference type="ARBA" id="ARBA00022723"/>
    </source>
</evidence>
<dbReference type="Proteomes" id="UP000075881">
    <property type="component" value="Unassembled WGS sequence"/>
</dbReference>
<reference evidence="16" key="1">
    <citation type="submission" date="2013-03" db="EMBL/GenBank/DDBJ databases">
        <title>The Genome Sequence of Anopheles christyi ACHKN1017.</title>
        <authorList>
            <consortium name="The Broad Institute Genomics Platform"/>
            <person name="Neafsey D.E."/>
            <person name="Besansky N."/>
            <person name="Walker B."/>
            <person name="Young S.K."/>
            <person name="Zeng Q."/>
            <person name="Gargeya S."/>
            <person name="Fitzgerald M."/>
            <person name="Haas B."/>
            <person name="Abouelleil A."/>
            <person name="Allen A.W."/>
            <person name="Alvarado L."/>
            <person name="Arachchi H.M."/>
            <person name="Berlin A.M."/>
            <person name="Chapman S.B."/>
            <person name="Gainer-Dewar J."/>
            <person name="Goldberg J."/>
            <person name="Griggs A."/>
            <person name="Gujja S."/>
            <person name="Hansen M."/>
            <person name="Howarth C."/>
            <person name="Imamovic A."/>
            <person name="Ireland A."/>
            <person name="Larimer J."/>
            <person name="McCowan C."/>
            <person name="Murphy C."/>
            <person name="Pearson M."/>
            <person name="Poon T.W."/>
            <person name="Priest M."/>
            <person name="Roberts A."/>
            <person name="Saif S."/>
            <person name="Shea T."/>
            <person name="Sisk P."/>
            <person name="Sykes S."/>
            <person name="Wortman J."/>
            <person name="Nusbaum C."/>
            <person name="Birren B."/>
        </authorList>
    </citation>
    <scope>NUCLEOTIDE SEQUENCE [LARGE SCALE GENOMIC DNA]</scope>
    <source>
        <strain evidence="16">ACHKN1017</strain>
    </source>
</reference>
<evidence type="ECO:0000256" key="1">
    <source>
        <dbReference type="ARBA" id="ARBA00004123"/>
    </source>
</evidence>
<dbReference type="InterPro" id="IPR050331">
    <property type="entry name" value="Zinc_finger"/>
</dbReference>
<evidence type="ECO:0008006" key="17">
    <source>
        <dbReference type="Google" id="ProtNLM"/>
    </source>
</evidence>
<feature type="compositionally biased region" description="Polar residues" evidence="12">
    <location>
        <begin position="630"/>
        <end position="649"/>
    </location>
</feature>
<dbReference type="Gene3D" id="3.30.160.60">
    <property type="entry name" value="Classic Zinc Finger"/>
    <property type="match status" value="6"/>
</dbReference>
<dbReference type="PANTHER" id="PTHR16515">
    <property type="entry name" value="PR DOMAIN ZINC FINGER PROTEIN"/>
    <property type="match status" value="1"/>
</dbReference>
<dbReference type="PROSITE" id="PS00028">
    <property type="entry name" value="ZINC_FINGER_C2H2_1"/>
    <property type="match status" value="10"/>
</dbReference>
<name>A0A182K392_9DIPT</name>
<feature type="domain" description="ZAD" evidence="14">
    <location>
        <begin position="17"/>
        <end position="94"/>
    </location>
</feature>
<dbReference type="Gene3D" id="3.40.1800.20">
    <property type="match status" value="1"/>
</dbReference>
<feature type="compositionally biased region" description="Polar residues" evidence="12">
    <location>
        <begin position="167"/>
        <end position="184"/>
    </location>
</feature>
<keyword evidence="8" id="KW-0804">Transcription</keyword>
<feature type="domain" description="C2H2-type" evidence="13">
    <location>
        <begin position="493"/>
        <end position="520"/>
    </location>
</feature>
<dbReference type="SUPFAM" id="SSF57667">
    <property type="entry name" value="beta-beta-alpha zinc fingers"/>
    <property type="match status" value="6"/>
</dbReference>
<feature type="binding site" evidence="11">
    <location>
        <position position="19"/>
    </location>
    <ligand>
        <name>Zn(2+)</name>
        <dbReference type="ChEBI" id="CHEBI:29105"/>
    </ligand>
</feature>
<dbReference type="PROSITE" id="PS51915">
    <property type="entry name" value="ZAD"/>
    <property type="match status" value="1"/>
</dbReference>
<keyword evidence="5 11" id="KW-0862">Zinc</keyword>
<dbReference type="Pfam" id="PF00096">
    <property type="entry name" value="zf-C2H2"/>
    <property type="match status" value="3"/>
</dbReference>
<dbReference type="GO" id="GO:0008270">
    <property type="term" value="F:zinc ion binding"/>
    <property type="evidence" value="ECO:0007669"/>
    <property type="project" value="UniProtKB-UniRule"/>
</dbReference>
<evidence type="ECO:0000256" key="10">
    <source>
        <dbReference type="PROSITE-ProRule" id="PRU00042"/>
    </source>
</evidence>
<protein>
    <recommendedName>
        <fullName evidence="17">Protein krueppel</fullName>
    </recommendedName>
</protein>
<feature type="compositionally biased region" description="Polar residues" evidence="12">
    <location>
        <begin position="657"/>
        <end position="673"/>
    </location>
</feature>
<dbReference type="InterPro" id="IPR012934">
    <property type="entry name" value="Znf_AD"/>
</dbReference>
<feature type="compositionally biased region" description="Low complexity" evidence="12">
    <location>
        <begin position="855"/>
        <end position="869"/>
    </location>
</feature>
<feature type="compositionally biased region" description="Polar residues" evidence="12">
    <location>
        <begin position="238"/>
        <end position="248"/>
    </location>
</feature>
<dbReference type="SMART" id="SM00355">
    <property type="entry name" value="ZnF_C2H2"/>
    <property type="match status" value="10"/>
</dbReference>